<dbReference type="InterPro" id="IPR013783">
    <property type="entry name" value="Ig-like_fold"/>
</dbReference>
<dbReference type="SUPFAM" id="SSF49265">
    <property type="entry name" value="Fibronectin type III"/>
    <property type="match status" value="4"/>
</dbReference>
<protein>
    <recommendedName>
        <fullName evidence="2">protein-tyrosine-phosphatase</fullName>
        <ecNumber evidence="2">3.1.3.48</ecNumber>
    </recommendedName>
</protein>
<dbReference type="InterPro" id="IPR003961">
    <property type="entry name" value="FN3_dom"/>
</dbReference>
<comment type="subcellular location">
    <subcellularLocation>
        <location evidence="1">Membrane</location>
        <topology evidence="1">Single-pass membrane protein</topology>
    </subcellularLocation>
</comment>
<feature type="domain" description="Fibronectin type-III" evidence="16">
    <location>
        <begin position="1222"/>
        <end position="1316"/>
    </location>
</feature>
<evidence type="ECO:0000256" key="6">
    <source>
        <dbReference type="ARBA" id="ARBA00022912"/>
    </source>
</evidence>
<keyword evidence="8 12" id="KW-0472">Membrane</keyword>
<feature type="region of interest" description="Disordered" evidence="11">
    <location>
        <begin position="86"/>
        <end position="131"/>
    </location>
</feature>
<dbReference type="InterPro" id="IPR003595">
    <property type="entry name" value="Tyr_Pase_cat"/>
</dbReference>
<gene>
    <name evidence="17" type="ORF">GBAR_LOCUS26551</name>
</gene>
<evidence type="ECO:0000259" key="15">
    <source>
        <dbReference type="PROSITE" id="PS50835"/>
    </source>
</evidence>
<evidence type="ECO:0000256" key="5">
    <source>
        <dbReference type="ARBA" id="ARBA00022801"/>
    </source>
</evidence>
<evidence type="ECO:0000256" key="10">
    <source>
        <dbReference type="ARBA" id="ARBA00051722"/>
    </source>
</evidence>
<dbReference type="GO" id="GO:0046872">
    <property type="term" value="F:metal ion binding"/>
    <property type="evidence" value="ECO:0007669"/>
    <property type="project" value="InterPro"/>
</dbReference>
<dbReference type="InterPro" id="IPR000242">
    <property type="entry name" value="PTP_cat"/>
</dbReference>
<keyword evidence="6" id="KW-0904">Protein phosphatase</keyword>
<dbReference type="GO" id="GO:0003993">
    <property type="term" value="F:acid phosphatase activity"/>
    <property type="evidence" value="ECO:0007669"/>
    <property type="project" value="InterPro"/>
</dbReference>
<name>A0AA35X8E5_GEOBA</name>
<dbReference type="PROSITE" id="PS50853">
    <property type="entry name" value="FN3"/>
    <property type="match status" value="3"/>
</dbReference>
<feature type="domain" description="Tyrosine specific protein phosphatases" evidence="14">
    <location>
        <begin position="335"/>
        <end position="410"/>
    </location>
</feature>
<reference evidence="17" key="1">
    <citation type="submission" date="2023-03" db="EMBL/GenBank/DDBJ databases">
        <authorList>
            <person name="Steffen K."/>
            <person name="Cardenas P."/>
        </authorList>
    </citation>
    <scope>NUCLEOTIDE SEQUENCE</scope>
</reference>
<dbReference type="SMART" id="SM00194">
    <property type="entry name" value="PTPc"/>
    <property type="match status" value="2"/>
</dbReference>
<keyword evidence="9" id="KW-0325">Glycoprotein</keyword>
<comment type="catalytic activity">
    <reaction evidence="10">
        <text>O-phospho-L-tyrosyl-[protein] + H2O = L-tyrosyl-[protein] + phosphate</text>
        <dbReference type="Rhea" id="RHEA:10684"/>
        <dbReference type="Rhea" id="RHEA-COMP:10136"/>
        <dbReference type="Rhea" id="RHEA-COMP:20101"/>
        <dbReference type="ChEBI" id="CHEBI:15377"/>
        <dbReference type="ChEBI" id="CHEBI:43474"/>
        <dbReference type="ChEBI" id="CHEBI:46858"/>
        <dbReference type="ChEBI" id="CHEBI:61978"/>
        <dbReference type="EC" id="3.1.3.48"/>
    </reaction>
</comment>
<evidence type="ECO:0000256" key="7">
    <source>
        <dbReference type="ARBA" id="ARBA00022989"/>
    </source>
</evidence>
<feature type="compositionally biased region" description="Acidic residues" evidence="11">
    <location>
        <begin position="107"/>
        <end position="130"/>
    </location>
</feature>
<evidence type="ECO:0000313" key="17">
    <source>
        <dbReference type="EMBL" id="CAI8048069.1"/>
    </source>
</evidence>
<feature type="transmembrane region" description="Helical" evidence="12">
    <location>
        <begin position="529"/>
        <end position="549"/>
    </location>
</feature>
<dbReference type="Pfam" id="PF16656">
    <property type="entry name" value="Pur_ac_phosph_N"/>
    <property type="match status" value="1"/>
</dbReference>
<dbReference type="PROSITE" id="PS50835">
    <property type="entry name" value="IG_LIKE"/>
    <property type="match status" value="2"/>
</dbReference>
<dbReference type="PRINTS" id="PR00700">
    <property type="entry name" value="PRTYPHPHTASE"/>
</dbReference>
<dbReference type="PROSITE" id="PS50056">
    <property type="entry name" value="TYR_PHOSPHATASE_2"/>
    <property type="match status" value="1"/>
</dbReference>
<proteinExistence type="predicted"/>
<dbReference type="Gene3D" id="2.60.40.10">
    <property type="entry name" value="Immunoglobulins"/>
    <property type="match status" value="3"/>
</dbReference>
<dbReference type="EMBL" id="CASHTH010003698">
    <property type="protein sequence ID" value="CAI8048069.1"/>
    <property type="molecule type" value="Genomic_DNA"/>
</dbReference>
<dbReference type="InterPro" id="IPR016130">
    <property type="entry name" value="Tyr_Pase_AS"/>
</dbReference>
<dbReference type="CDD" id="cd00063">
    <property type="entry name" value="FN3"/>
    <property type="match status" value="2"/>
</dbReference>
<dbReference type="InterPro" id="IPR029021">
    <property type="entry name" value="Prot-tyrosine_phosphatase-like"/>
</dbReference>
<feature type="domain" description="Fibronectin type-III" evidence="16">
    <location>
        <begin position="1054"/>
        <end position="1158"/>
    </location>
</feature>
<evidence type="ECO:0000256" key="11">
    <source>
        <dbReference type="SAM" id="MobiDB-lite"/>
    </source>
</evidence>
<feature type="domain" description="Tyrosine-protein phosphatase" evidence="13">
    <location>
        <begin position="1742"/>
        <end position="1963"/>
    </location>
</feature>
<evidence type="ECO:0000259" key="13">
    <source>
        <dbReference type="PROSITE" id="PS50055"/>
    </source>
</evidence>
<evidence type="ECO:0000256" key="9">
    <source>
        <dbReference type="ARBA" id="ARBA00023180"/>
    </source>
</evidence>
<dbReference type="PROSITE" id="PS00383">
    <property type="entry name" value="TYR_PHOSPHATASE_1"/>
    <property type="match status" value="1"/>
</dbReference>
<dbReference type="Gene3D" id="3.90.190.10">
    <property type="entry name" value="Protein tyrosine phosphatase superfamily"/>
    <property type="match status" value="2"/>
</dbReference>
<evidence type="ECO:0000256" key="8">
    <source>
        <dbReference type="ARBA" id="ARBA00023136"/>
    </source>
</evidence>
<evidence type="ECO:0000256" key="4">
    <source>
        <dbReference type="ARBA" id="ARBA00022729"/>
    </source>
</evidence>
<dbReference type="PANTHER" id="PTHR46957:SF3">
    <property type="entry name" value="CYTOKINE RECEPTOR"/>
    <property type="match status" value="1"/>
</dbReference>
<keyword evidence="18" id="KW-1185">Reference proteome</keyword>
<feature type="transmembrane region" description="Helical" evidence="12">
    <location>
        <begin position="55"/>
        <end position="77"/>
    </location>
</feature>
<keyword evidence="5" id="KW-0378">Hydrolase</keyword>
<dbReference type="InterPro" id="IPR036116">
    <property type="entry name" value="FN3_sf"/>
</dbReference>
<dbReference type="GO" id="GO:0016020">
    <property type="term" value="C:membrane"/>
    <property type="evidence" value="ECO:0007669"/>
    <property type="project" value="UniProtKB-SubCell"/>
</dbReference>
<evidence type="ECO:0000313" key="18">
    <source>
        <dbReference type="Proteomes" id="UP001174909"/>
    </source>
</evidence>
<keyword evidence="7 12" id="KW-1133">Transmembrane helix</keyword>
<evidence type="ECO:0000259" key="14">
    <source>
        <dbReference type="PROSITE" id="PS50056"/>
    </source>
</evidence>
<comment type="caution">
    <text evidence="17">The sequence shown here is derived from an EMBL/GenBank/DDBJ whole genome shotgun (WGS) entry which is preliminary data.</text>
</comment>
<feature type="domain" description="Ig-like" evidence="15">
    <location>
        <begin position="938"/>
        <end position="1048"/>
    </location>
</feature>
<dbReference type="Pfam" id="PF00102">
    <property type="entry name" value="Y_phosphatase"/>
    <property type="match status" value="2"/>
</dbReference>
<dbReference type="Pfam" id="PF00041">
    <property type="entry name" value="fn3"/>
    <property type="match status" value="2"/>
</dbReference>
<dbReference type="EC" id="3.1.3.48" evidence="2"/>
<keyword evidence="4" id="KW-0732">Signal</keyword>
<dbReference type="Proteomes" id="UP001174909">
    <property type="component" value="Unassembled WGS sequence"/>
</dbReference>
<dbReference type="InterPro" id="IPR036179">
    <property type="entry name" value="Ig-like_dom_sf"/>
</dbReference>
<dbReference type="Gene3D" id="2.60.40.380">
    <property type="entry name" value="Purple acid phosphatase-like, N-terminal"/>
    <property type="match status" value="1"/>
</dbReference>
<evidence type="ECO:0000256" key="12">
    <source>
        <dbReference type="SAM" id="Phobius"/>
    </source>
</evidence>
<keyword evidence="17" id="KW-0675">Receptor</keyword>
<feature type="domain" description="Ig-like" evidence="15">
    <location>
        <begin position="799"/>
        <end position="928"/>
    </location>
</feature>
<dbReference type="PANTHER" id="PTHR46957">
    <property type="entry name" value="CYTOKINE RECEPTOR"/>
    <property type="match status" value="1"/>
</dbReference>
<dbReference type="InterPro" id="IPR007110">
    <property type="entry name" value="Ig-like_dom"/>
</dbReference>
<feature type="domain" description="Tyrosine-protein phosphatase" evidence="13">
    <location>
        <begin position="159"/>
        <end position="419"/>
    </location>
</feature>
<feature type="domain" description="Fibronectin type-III" evidence="16">
    <location>
        <begin position="1321"/>
        <end position="1410"/>
    </location>
</feature>
<dbReference type="InterPro" id="IPR015914">
    <property type="entry name" value="PAPs_N"/>
</dbReference>
<dbReference type="InterPro" id="IPR000387">
    <property type="entry name" value="Tyr_Pase_dom"/>
</dbReference>
<dbReference type="GO" id="GO:0004725">
    <property type="term" value="F:protein tyrosine phosphatase activity"/>
    <property type="evidence" value="ECO:0007669"/>
    <property type="project" value="UniProtKB-EC"/>
</dbReference>
<dbReference type="SUPFAM" id="SSF48726">
    <property type="entry name" value="Immunoglobulin"/>
    <property type="match status" value="1"/>
</dbReference>
<organism evidence="17 18">
    <name type="scientific">Geodia barretti</name>
    <name type="common">Barrett's horny sponge</name>
    <dbReference type="NCBI Taxonomy" id="519541"/>
    <lineage>
        <taxon>Eukaryota</taxon>
        <taxon>Metazoa</taxon>
        <taxon>Porifera</taxon>
        <taxon>Demospongiae</taxon>
        <taxon>Heteroscleromorpha</taxon>
        <taxon>Tetractinellida</taxon>
        <taxon>Astrophorina</taxon>
        <taxon>Geodiidae</taxon>
        <taxon>Geodia</taxon>
    </lineage>
</organism>
<dbReference type="SUPFAM" id="SSF52799">
    <property type="entry name" value="(Phosphotyrosine protein) phosphatases II"/>
    <property type="match status" value="2"/>
</dbReference>
<dbReference type="InterPro" id="IPR050713">
    <property type="entry name" value="RTP_Phos/Ushers"/>
</dbReference>
<dbReference type="CDD" id="cd00096">
    <property type="entry name" value="Ig"/>
    <property type="match status" value="1"/>
</dbReference>
<evidence type="ECO:0000259" key="16">
    <source>
        <dbReference type="PROSITE" id="PS50853"/>
    </source>
</evidence>
<sequence length="1972" mass="214657">MKETQLSAQGLVLAKGVSYNVSVFVTNRRGNSVFRSEVFFMAKGGSSSSSSAGPAVAGVIATAVVVTISIILIIIFIRWRRTRRGTTTVTKPPRPPPPPRKPVRKEEEEELEMEEIVEHSEDESDSEDSYVDVSFRSEVPEAEFPEYVRLMHEDRDHRLELEYRSLDKLPQPASDAAHLPCNIRHNRFKNIFPYDHSRVQLKGDPAEEGSDYINASFIDGYPDKKNAYIAPQGPTGVTVNRFWEMVWENEVHTIVMLTRCVEDAKEKCEQYWPQQTNSTETRGKFHITVTSFVPSAEYQIRKIHLQSTADEEGELTVTHMFYTAWPDHGVPRNAMSLISFIRRVRKEHPASLTTPLLVHCSAGVGRTGTFILLDLAIQQMRREGTLSVFQHLKSMRTQRIKMVQTQAQYVFIHDSLSELVVCGETEVAAGDLRIKMNRLHRPVPGDPSGLTGFQTQFQESSQCFWPEGRGKEEEEGEEGEREELYGKVKVGVKRESFHGDIVERKLEVEEESEGMTVGVTRTGAGRMRVLLVCLLACLHIVHCQTYPFLRHNGVTFQNNSFIDRGIVSVADKLECVTNHSPCCEGSDGGWTDPAEVAIQEGPAGTIPFYVTRTAAGTIDLNRLAVSNGQEQLSGMYECEIPGSGGTPEMMFIYLGNQSTGRDLVDYSCTVSSNRTTYFGEAGSSVSSEAFTVSAAGEPTRLNAVDLLSSGSILVTWTPPSGSVTGYTVFLEPGGSGTQYMVSLVALSDQLPSMVVGPLAPTNLEPPDVTLSAITTNPTGTLKLNSMVLEMEWMKALFLPPVTPSSGSYLAQYSFENLDLFSHGVYRCSATYTIEESMSPAGEATLNVDVTFGVNEPGLGLLECQFMWSRVGGELPPSASIGSVETGLFTRENTLTLSPLAQSDSGEYRCQVTISTSPGAGTIPTATLDESDVLTVLIPEVTVATEPETQRVLDHEEYNSFTITCSASATAGTTPLALGFVHWDRRVDSGEFQPVSTDSYSPLTGTPEDGYASRISGTESTASTTVQFRCTAALTETSIFSTTSTATVTVQGPAAPMSVSLRSTDVTDTTAIISWTVFSIAYTPETYTVLYGTTTDSLDRTSGQQRTSGSDISVTSLPLSLPLSGLDPDTAYYYTVNASNSYTFTLYETNTFNTSSRRPNPPTNLAVTQPSGLTYGFTWTASTAAPGAPPIVSYTLTCDPTLDGVDDVKRHYPRQLRYLGVSPTGAPVNLMAVAGRRNLMLSWSPPEPRLRNGDISSYTVTCFSPSSSSPDFSDTIPDTQVMATGLTPNTMYSCSVLATNSVGSGPSATVDASTLEDAPDAPPQDFRHSVVNGSQRVEFSWAPPPSSSANGAITGYAISCNPPFYQSTTELSLNVTTLTPGTSYSCNISASTAVGAGPPTTPLLSVLTVFPLLSLCVCVFSTRGTRRCQSQCGEEEKGEGLLVMWGQVEGIVTGYRLTVTKTSSGDTVVLTSSDPSLLVRSDKVGGFEMVSIEVSGVNLAGYGPPSDAVSGTTPSIPPGPVAEVNVAVEDGTLTVEWNTPPYPNASGPVALTPENQRRSSNGDILLSWEKPSPVEARGIITSFEISFSESGAGEGGRRKRQECPRDQCQLGAGNPPEDKGGFPVVIVAVLVVLVVAVVLPVVVIVVIVVIVVLIRCRLVNPRRLVNFTSVSLCVCRKSKTGGYSAHPSAMPPGVDEDKRAEEMVSLSAINPTSPEEAARMRAIRLDQFEEHVRQMHEDRDKGFEQEYLTFNTEPTAVHDAAKDPKNKNKNRFANIFPYDFNRVPLQLVDGAEGSDYINASFVHGYSRSNAYIAAQGPMSGTILDFWRMIWEHRPGSIVMLTKLVEGGKRKCELYGLRRWRQFKPDVESTYKYKEEVVPYADFEIRKFIVNQLRGLLCVVGSETKGASSRGLQHSVPRWQDHGVPKFSNAIISFIRPAEAVYHNPQSAMFGPLQCRGGGQIANGRIELIYLTPR</sequence>
<accession>A0AA35X8E5</accession>
<dbReference type="SMART" id="SM00404">
    <property type="entry name" value="PTPc_motif"/>
    <property type="match status" value="1"/>
</dbReference>
<evidence type="ECO:0000256" key="1">
    <source>
        <dbReference type="ARBA" id="ARBA00004167"/>
    </source>
</evidence>
<dbReference type="PROSITE" id="PS50055">
    <property type="entry name" value="TYR_PHOSPHATASE_PTP"/>
    <property type="match status" value="2"/>
</dbReference>
<evidence type="ECO:0000256" key="3">
    <source>
        <dbReference type="ARBA" id="ARBA00022692"/>
    </source>
</evidence>
<dbReference type="FunFam" id="3.90.190.10:FF:000102">
    <property type="entry name" value="Receptor-type tyrosine-protein phosphatase"/>
    <property type="match status" value="1"/>
</dbReference>
<keyword evidence="3 12" id="KW-0812">Transmembrane</keyword>
<dbReference type="SMART" id="SM00060">
    <property type="entry name" value="FN3"/>
    <property type="match status" value="5"/>
</dbReference>
<feature type="transmembrane region" description="Helical" evidence="12">
    <location>
        <begin position="1623"/>
        <end position="1653"/>
    </location>
</feature>
<evidence type="ECO:0000256" key="2">
    <source>
        <dbReference type="ARBA" id="ARBA00013064"/>
    </source>
</evidence>
<feature type="region of interest" description="Disordered" evidence="11">
    <location>
        <begin position="1589"/>
        <end position="1613"/>
    </location>
</feature>